<dbReference type="InterPro" id="IPR036412">
    <property type="entry name" value="HAD-like_sf"/>
</dbReference>
<dbReference type="Gene3D" id="3.40.50.1000">
    <property type="entry name" value="HAD superfamily/HAD-like"/>
    <property type="match status" value="1"/>
</dbReference>
<dbReference type="InterPro" id="IPR006439">
    <property type="entry name" value="HAD-SF_hydro_IA"/>
</dbReference>
<dbReference type="SUPFAM" id="SSF56784">
    <property type="entry name" value="HAD-like"/>
    <property type="match status" value="1"/>
</dbReference>
<dbReference type="InterPro" id="IPR006549">
    <property type="entry name" value="HAD-SF_hydro_IIIA"/>
</dbReference>
<reference evidence="1 2" key="1">
    <citation type="submission" date="2020-08" db="EMBL/GenBank/DDBJ databases">
        <title>A Genomic Blueprint of the Chicken Gut Microbiome.</title>
        <authorList>
            <person name="Gilroy R."/>
            <person name="Ravi A."/>
            <person name="Getino M."/>
            <person name="Pursley I."/>
            <person name="Horton D.L."/>
            <person name="Alikhan N.-F."/>
            <person name="Baker D."/>
            <person name="Gharbi K."/>
            <person name="Hall N."/>
            <person name="Watson M."/>
            <person name="Adriaenssens E.M."/>
            <person name="Foster-Nyarko E."/>
            <person name="Jarju S."/>
            <person name="Secka A."/>
            <person name="Antonio M."/>
            <person name="Oren A."/>
            <person name="Chaudhuri R."/>
            <person name="La Ragione R.M."/>
            <person name="Hildebrand F."/>
            <person name="Pallen M.J."/>
        </authorList>
    </citation>
    <scope>NUCLEOTIDE SEQUENCE [LARGE SCALE GENOMIC DNA]</scope>
    <source>
        <strain evidence="1 2">Sa2YVA2</strain>
    </source>
</reference>
<dbReference type="CDD" id="cd16416">
    <property type="entry name" value="HAD_BsYqeG-like"/>
    <property type="match status" value="1"/>
</dbReference>
<dbReference type="RefSeq" id="WP_191692733.1">
    <property type="nucleotide sequence ID" value="NZ_JACSQN010000001.1"/>
</dbReference>
<evidence type="ECO:0000313" key="1">
    <source>
        <dbReference type="EMBL" id="MBD7983087.1"/>
    </source>
</evidence>
<accession>A0ABR8U4X8</accession>
<keyword evidence="2" id="KW-1185">Reference proteome</keyword>
<dbReference type="NCBIfam" id="TIGR01662">
    <property type="entry name" value="HAD-SF-IIIA"/>
    <property type="match status" value="1"/>
</dbReference>
<dbReference type="InterPro" id="IPR010021">
    <property type="entry name" value="PGPP1/Gep4"/>
</dbReference>
<dbReference type="PANTHER" id="PTHR19288">
    <property type="entry name" value="4-NITROPHENYLPHOSPHATASE-RELATED"/>
    <property type="match status" value="1"/>
</dbReference>
<sequence>MRYNGVDDLYKKFMPDEYVKDIFHILPETLKEKGIKGIITDLDNTLVEWDRPEATPEIIEWIRLMNEEGLQVTILSNNNELRVKAFCDPIGTPFIFDARKPLRKSFKKALSMMDLKKEEVVMVGDQLMTDVLGGNRFGVYTILVVPVASSDGFFTKFNRMMERRIMGKLKRSGMIKWEE</sequence>
<comment type="caution">
    <text evidence="1">The sequence shown here is derived from an EMBL/GenBank/DDBJ whole genome shotgun (WGS) entry which is preliminary data.</text>
</comment>
<name>A0ABR8U4X8_9BACL</name>
<dbReference type="EMBL" id="JACSQN010000001">
    <property type="protein sequence ID" value="MBD7983087.1"/>
    <property type="molecule type" value="Genomic_DNA"/>
</dbReference>
<evidence type="ECO:0000313" key="2">
    <source>
        <dbReference type="Proteomes" id="UP000626786"/>
    </source>
</evidence>
<dbReference type="NCBIfam" id="TIGR01549">
    <property type="entry name" value="HAD-SF-IA-v1"/>
    <property type="match status" value="1"/>
</dbReference>
<dbReference type="Pfam" id="PF00702">
    <property type="entry name" value="Hydrolase"/>
    <property type="match status" value="1"/>
</dbReference>
<organism evidence="1 2">
    <name type="scientific">Sporosarcina quadrami</name>
    <dbReference type="NCBI Taxonomy" id="2762234"/>
    <lineage>
        <taxon>Bacteria</taxon>
        <taxon>Bacillati</taxon>
        <taxon>Bacillota</taxon>
        <taxon>Bacilli</taxon>
        <taxon>Bacillales</taxon>
        <taxon>Caryophanaceae</taxon>
        <taxon>Sporosarcina</taxon>
    </lineage>
</organism>
<dbReference type="Proteomes" id="UP000626786">
    <property type="component" value="Unassembled WGS sequence"/>
</dbReference>
<gene>
    <name evidence="1" type="ORF">H9649_00730</name>
</gene>
<proteinExistence type="predicted"/>
<protein>
    <submittedName>
        <fullName evidence="1">YqeG family HAD IIIA-type phosphatase</fullName>
    </submittedName>
</protein>
<dbReference type="NCBIfam" id="TIGR01668">
    <property type="entry name" value="YqeG_hyp_ppase"/>
    <property type="match status" value="1"/>
</dbReference>
<dbReference type="InterPro" id="IPR023214">
    <property type="entry name" value="HAD_sf"/>
</dbReference>
<dbReference type="PANTHER" id="PTHR19288:SF25">
    <property type="entry name" value="PHOSPHATIDYLGLYCEROPHOSPHATASE GEP4, MITOCHONDRIAL"/>
    <property type="match status" value="1"/>
</dbReference>